<feature type="signal peptide" evidence="2">
    <location>
        <begin position="1"/>
        <end position="34"/>
    </location>
</feature>
<sequence>MTLLISRAMNNSRFALAVALSAFTALSWVPLAGAANAAGMLSCTETGTVTWSPPGIGTLPSTVNWSDKISFSNCSGTAVDQGLPIPVSEEDQGTEIANCSGTVDAHTGTGTILWNDGTSSKVSSTAISQSKQNGTGPGNFPIRILTGNYRGKSATDSDTVTASDNPSGPCPGLTSATLDGTFTIAD</sequence>
<feature type="region of interest" description="Disordered" evidence="1">
    <location>
        <begin position="151"/>
        <end position="174"/>
    </location>
</feature>
<evidence type="ECO:0000313" key="4">
    <source>
        <dbReference type="Proteomes" id="UP000500953"/>
    </source>
</evidence>
<dbReference type="EMBL" id="CP046173">
    <property type="protein sequence ID" value="QIS21396.1"/>
    <property type="molecule type" value="Genomic_DNA"/>
</dbReference>
<feature type="chain" id="PRO_5026032335" description="Ig-like domain-containing protein" evidence="2">
    <location>
        <begin position="35"/>
        <end position="186"/>
    </location>
</feature>
<feature type="compositionally biased region" description="Polar residues" evidence="1">
    <location>
        <begin position="154"/>
        <end position="166"/>
    </location>
</feature>
<name>A0A6G9Z8A0_9NOCA</name>
<protein>
    <recommendedName>
        <fullName evidence="5">Ig-like domain-containing protein</fullName>
    </recommendedName>
</protein>
<dbReference type="AlphaFoldDB" id="A0A6G9Z8A0"/>
<evidence type="ECO:0008006" key="5">
    <source>
        <dbReference type="Google" id="ProtNLM"/>
    </source>
</evidence>
<dbReference type="Proteomes" id="UP000500953">
    <property type="component" value="Chromosome"/>
</dbReference>
<evidence type="ECO:0000256" key="2">
    <source>
        <dbReference type="SAM" id="SignalP"/>
    </source>
</evidence>
<accession>A0A6G9Z8A0</accession>
<gene>
    <name evidence="3" type="ORF">F6W96_26720</name>
</gene>
<keyword evidence="2" id="KW-0732">Signal</keyword>
<evidence type="ECO:0000256" key="1">
    <source>
        <dbReference type="SAM" id="MobiDB-lite"/>
    </source>
</evidence>
<dbReference type="RefSeq" id="WP_167488689.1">
    <property type="nucleotide sequence ID" value="NZ_CP046173.1"/>
</dbReference>
<reference evidence="3 4" key="1">
    <citation type="journal article" date="2019" name="ACS Chem. Biol.">
        <title>Identification and Mobilization of a Cryptic Antibiotic Biosynthesis Gene Locus from a Human-Pathogenic Nocardia Isolate.</title>
        <authorList>
            <person name="Herisse M."/>
            <person name="Ishida K."/>
            <person name="Porter J.L."/>
            <person name="Howden B."/>
            <person name="Hertweck C."/>
            <person name="Stinear T.P."/>
            <person name="Pidot S.J."/>
        </authorList>
    </citation>
    <scope>NUCLEOTIDE SEQUENCE [LARGE SCALE GENOMIC DNA]</scope>
    <source>
        <strain evidence="3 4">AUSMDU00012715</strain>
    </source>
</reference>
<evidence type="ECO:0000313" key="3">
    <source>
        <dbReference type="EMBL" id="QIS21396.1"/>
    </source>
</evidence>
<organism evidence="3 4">
    <name type="scientific">Nocardia terpenica</name>
    <dbReference type="NCBI Taxonomy" id="455432"/>
    <lineage>
        <taxon>Bacteria</taxon>
        <taxon>Bacillati</taxon>
        <taxon>Actinomycetota</taxon>
        <taxon>Actinomycetes</taxon>
        <taxon>Mycobacteriales</taxon>
        <taxon>Nocardiaceae</taxon>
        <taxon>Nocardia</taxon>
    </lineage>
</organism>
<proteinExistence type="predicted"/>